<comment type="similarity">
    <text evidence="3 9">Belongs to the class-II aminoacyl-tRNA synthetase family. HisZ subfamily.</text>
</comment>
<feature type="domain" description="Class II Histidinyl-tRNA synthetase (HisRS)-like catalytic core" evidence="10">
    <location>
        <begin position="9"/>
        <end position="318"/>
    </location>
</feature>
<keyword evidence="11" id="KW-0808">Transferase</keyword>
<evidence type="ECO:0000256" key="8">
    <source>
        <dbReference type="ARBA" id="ARBA00025246"/>
    </source>
</evidence>
<evidence type="ECO:0000256" key="9">
    <source>
        <dbReference type="HAMAP-Rule" id="MF_00125"/>
    </source>
</evidence>
<evidence type="ECO:0000256" key="4">
    <source>
        <dbReference type="ARBA" id="ARBA00011496"/>
    </source>
</evidence>
<dbReference type="PANTHER" id="PTHR43707">
    <property type="entry name" value="HISTIDYL-TRNA SYNTHETASE"/>
    <property type="match status" value="1"/>
</dbReference>
<dbReference type="InterPro" id="IPR004517">
    <property type="entry name" value="HisZ"/>
</dbReference>
<evidence type="ECO:0000256" key="7">
    <source>
        <dbReference type="ARBA" id="ARBA00023102"/>
    </source>
</evidence>
<dbReference type="PIRSF" id="PIRSF001549">
    <property type="entry name" value="His-tRNA_synth"/>
    <property type="match status" value="1"/>
</dbReference>
<accession>A0ABU8VI22</accession>
<name>A0ABU8VI22_9BURK</name>
<gene>
    <name evidence="9" type="primary">hisZ</name>
    <name evidence="11" type="ORF">WKW77_19395</name>
</gene>
<dbReference type="SUPFAM" id="SSF55681">
    <property type="entry name" value="Class II aaRS and biotin synthetases"/>
    <property type="match status" value="1"/>
</dbReference>
<sequence>MSAWVLPDHIADVLPSEARHIEELRRQLLDTARAFGYELVMPPLLEHLESLLSGTGEALDLQTFKLVDQLSGRSMGLRADTTPQVARIDAHLLNRAGVTRLCYCGPVLHTRPDRPHATREPLQFGAEIYGHAGLEADTEILRLSLDCLNAAGITGRAQTPVIVDMADARIVRSLFAGVPVDAAAIARVHAALAAKDASGLRELTADFPAQSRDGLRALVQLYGDAAVLDEAAKVLPDIAGVRAALSDLRQLAGRIDGAKVSFDLADLRGYAYYSGMRFGIYTSGASDALVRGGRYDEVGAVFGRNRPAVGFSLDVRELVGVLPAQPLRAAIRAPWSDAEELNKTITALRSRGETVVCVLPGHDSEIDEFHCDRELVELGGQWCVQAI</sequence>
<evidence type="ECO:0000256" key="2">
    <source>
        <dbReference type="ARBA" id="ARBA00004667"/>
    </source>
</evidence>
<comment type="function">
    <text evidence="8 9">Required for the first step of histidine biosynthesis. May allow the feedback regulation of ATP phosphoribosyltransferase activity by histidine.</text>
</comment>
<dbReference type="Gene3D" id="3.30.930.10">
    <property type="entry name" value="Bira Bifunctional Protein, Domain 2"/>
    <property type="match status" value="1"/>
</dbReference>
<dbReference type="GO" id="GO:0016757">
    <property type="term" value="F:glycosyltransferase activity"/>
    <property type="evidence" value="ECO:0007669"/>
    <property type="project" value="UniProtKB-KW"/>
</dbReference>
<evidence type="ECO:0000256" key="3">
    <source>
        <dbReference type="ARBA" id="ARBA00005539"/>
    </source>
</evidence>
<keyword evidence="11" id="KW-0328">Glycosyltransferase</keyword>
<comment type="miscellaneous">
    <text evidence="9">This function is generally fulfilled by the C-terminal part of HisG, which is missing in some bacteria such as this one.</text>
</comment>
<evidence type="ECO:0000256" key="5">
    <source>
        <dbReference type="ARBA" id="ARBA00020397"/>
    </source>
</evidence>
<comment type="subunit">
    <text evidence="4 9">Heteromultimer composed of HisG and HisZ subunits.</text>
</comment>
<dbReference type="NCBIfam" id="NF008935">
    <property type="entry name" value="PRK12292.1-1"/>
    <property type="match status" value="1"/>
</dbReference>
<dbReference type="RefSeq" id="WP_340358499.1">
    <property type="nucleotide sequence ID" value="NZ_JBBKZU010000008.1"/>
</dbReference>
<keyword evidence="12" id="KW-1185">Reference proteome</keyword>
<dbReference type="EMBL" id="JBBKZU010000008">
    <property type="protein sequence ID" value="MEJ8813261.1"/>
    <property type="molecule type" value="Genomic_DNA"/>
</dbReference>
<reference evidence="11 12" key="1">
    <citation type="submission" date="2024-03" db="EMBL/GenBank/DDBJ databases">
        <title>Novel species of the genus Variovorax.</title>
        <authorList>
            <person name="Liu Q."/>
            <person name="Xin Y.-H."/>
        </authorList>
    </citation>
    <scope>NUCLEOTIDE SEQUENCE [LARGE SCALE GENOMIC DNA]</scope>
    <source>
        <strain evidence="11 12">KACC 18899</strain>
    </source>
</reference>
<comment type="subcellular location">
    <subcellularLocation>
        <location evidence="1 9">Cytoplasm</location>
    </subcellularLocation>
</comment>
<dbReference type="Proteomes" id="UP001365846">
    <property type="component" value="Unassembled WGS sequence"/>
</dbReference>
<protein>
    <recommendedName>
        <fullName evidence="5 9">ATP phosphoribosyltransferase regulatory subunit</fullName>
    </recommendedName>
</protein>
<dbReference type="InterPro" id="IPR045864">
    <property type="entry name" value="aa-tRNA-synth_II/BPL/LPL"/>
</dbReference>
<evidence type="ECO:0000259" key="10">
    <source>
        <dbReference type="Pfam" id="PF13393"/>
    </source>
</evidence>
<comment type="pathway">
    <text evidence="2 9">Amino-acid biosynthesis; L-histidine biosynthesis; L-histidine from 5-phospho-alpha-D-ribose 1-diphosphate: step 1/9.</text>
</comment>
<dbReference type="InterPro" id="IPR041715">
    <property type="entry name" value="HisRS-like_core"/>
</dbReference>
<keyword evidence="9" id="KW-0028">Amino-acid biosynthesis</keyword>
<evidence type="ECO:0000256" key="6">
    <source>
        <dbReference type="ARBA" id="ARBA00022490"/>
    </source>
</evidence>
<organism evidence="11 12">
    <name type="scientific">Variovorax ureilyticus</name>
    <dbReference type="NCBI Taxonomy" id="1836198"/>
    <lineage>
        <taxon>Bacteria</taxon>
        <taxon>Pseudomonadati</taxon>
        <taxon>Pseudomonadota</taxon>
        <taxon>Betaproteobacteria</taxon>
        <taxon>Burkholderiales</taxon>
        <taxon>Comamonadaceae</taxon>
        <taxon>Variovorax</taxon>
    </lineage>
</organism>
<dbReference type="InterPro" id="IPR004516">
    <property type="entry name" value="HisRS/HisZ"/>
</dbReference>
<dbReference type="Pfam" id="PF13393">
    <property type="entry name" value="tRNA-synt_His"/>
    <property type="match status" value="1"/>
</dbReference>
<evidence type="ECO:0000313" key="11">
    <source>
        <dbReference type="EMBL" id="MEJ8813261.1"/>
    </source>
</evidence>
<keyword evidence="7 9" id="KW-0368">Histidine biosynthesis</keyword>
<proteinExistence type="inferred from homology"/>
<dbReference type="HAMAP" id="MF_00125">
    <property type="entry name" value="HisZ"/>
    <property type="match status" value="1"/>
</dbReference>
<dbReference type="NCBIfam" id="NF009086">
    <property type="entry name" value="PRK12421.1"/>
    <property type="match status" value="1"/>
</dbReference>
<keyword evidence="6 9" id="KW-0963">Cytoplasm</keyword>
<dbReference type="PANTHER" id="PTHR43707:SF1">
    <property type="entry name" value="HISTIDINE--TRNA LIGASE, MITOCHONDRIAL-RELATED"/>
    <property type="match status" value="1"/>
</dbReference>
<comment type="caution">
    <text evidence="11">The sequence shown here is derived from an EMBL/GenBank/DDBJ whole genome shotgun (WGS) entry which is preliminary data.</text>
</comment>
<evidence type="ECO:0000313" key="12">
    <source>
        <dbReference type="Proteomes" id="UP001365846"/>
    </source>
</evidence>
<evidence type="ECO:0000256" key="1">
    <source>
        <dbReference type="ARBA" id="ARBA00004496"/>
    </source>
</evidence>